<dbReference type="GO" id="GO:0005829">
    <property type="term" value="C:cytosol"/>
    <property type="evidence" value="ECO:0007669"/>
    <property type="project" value="TreeGrafter"/>
</dbReference>
<dbReference type="GO" id="GO:0006003">
    <property type="term" value="P:fructose 2,6-bisphosphate metabolic process"/>
    <property type="evidence" value="ECO:0007669"/>
    <property type="project" value="InterPro"/>
</dbReference>
<reference evidence="5" key="1">
    <citation type="submission" date="2022-01" db="EMBL/GenBank/DDBJ databases">
        <authorList>
            <person name="King R."/>
        </authorList>
    </citation>
    <scope>NUCLEOTIDE SEQUENCE</scope>
</reference>
<organism evidence="5 6">
    <name type="scientific">Psylliodes chrysocephalus</name>
    <dbReference type="NCBI Taxonomy" id="3402493"/>
    <lineage>
        <taxon>Eukaryota</taxon>
        <taxon>Metazoa</taxon>
        <taxon>Ecdysozoa</taxon>
        <taxon>Arthropoda</taxon>
        <taxon>Hexapoda</taxon>
        <taxon>Insecta</taxon>
        <taxon>Pterygota</taxon>
        <taxon>Neoptera</taxon>
        <taxon>Endopterygota</taxon>
        <taxon>Coleoptera</taxon>
        <taxon>Polyphaga</taxon>
        <taxon>Cucujiformia</taxon>
        <taxon>Chrysomeloidea</taxon>
        <taxon>Chrysomelidae</taxon>
        <taxon>Galerucinae</taxon>
        <taxon>Alticini</taxon>
        <taxon>Psylliodes</taxon>
    </lineage>
</organism>
<dbReference type="GO" id="GO:0003873">
    <property type="term" value="F:6-phosphofructo-2-kinase activity"/>
    <property type="evidence" value="ECO:0007669"/>
    <property type="project" value="InterPro"/>
</dbReference>
<accession>A0A9P0D1B1</accession>
<evidence type="ECO:0000256" key="1">
    <source>
        <dbReference type="ARBA" id="ARBA00008408"/>
    </source>
</evidence>
<keyword evidence="6" id="KW-1185">Reference proteome</keyword>
<evidence type="ECO:0000313" key="6">
    <source>
        <dbReference type="Proteomes" id="UP001153636"/>
    </source>
</evidence>
<proteinExistence type="inferred from homology"/>
<protein>
    <recommendedName>
        <fullName evidence="4">6-phosphofructo-2-kinase domain-containing protein</fullName>
    </recommendedName>
</protein>
<gene>
    <name evidence="5" type="ORF">PSYICH_LOCUS9195</name>
</gene>
<dbReference type="PRINTS" id="PR00991">
    <property type="entry name" value="6PFRUCTKNASE"/>
</dbReference>
<dbReference type="AlphaFoldDB" id="A0A9P0D1B1"/>
<keyword evidence="2" id="KW-0547">Nucleotide-binding</keyword>
<dbReference type="CDD" id="cd07067">
    <property type="entry name" value="HP_PGM_like"/>
    <property type="match status" value="1"/>
</dbReference>
<dbReference type="Proteomes" id="UP001153636">
    <property type="component" value="Chromosome 3"/>
</dbReference>
<dbReference type="PANTHER" id="PTHR10606">
    <property type="entry name" value="6-PHOSPHOFRUCTO-2-KINASE/FRUCTOSE-2,6-BISPHOSPHATASE"/>
    <property type="match status" value="1"/>
</dbReference>
<keyword evidence="3" id="KW-0067">ATP-binding</keyword>
<evidence type="ECO:0000256" key="2">
    <source>
        <dbReference type="ARBA" id="ARBA00022741"/>
    </source>
</evidence>
<name>A0A9P0D1B1_9CUCU</name>
<dbReference type="OrthoDB" id="267323at2759"/>
<dbReference type="Pfam" id="PF01591">
    <property type="entry name" value="6PF2K"/>
    <property type="match status" value="1"/>
</dbReference>
<evidence type="ECO:0000256" key="3">
    <source>
        <dbReference type="ARBA" id="ARBA00022840"/>
    </source>
</evidence>
<dbReference type="GO" id="GO:0004331">
    <property type="term" value="F:fructose-2,6-bisphosphate 2-phosphatase activity"/>
    <property type="evidence" value="ECO:0007669"/>
    <property type="project" value="TreeGrafter"/>
</dbReference>
<comment type="similarity">
    <text evidence="1">In the C-terminal section; belongs to the phosphoglycerate mutase family.</text>
</comment>
<dbReference type="SUPFAM" id="SSF53254">
    <property type="entry name" value="Phosphoglycerate mutase-like"/>
    <property type="match status" value="1"/>
</dbReference>
<dbReference type="Gene3D" id="3.40.50.300">
    <property type="entry name" value="P-loop containing nucleotide triphosphate hydrolases"/>
    <property type="match status" value="1"/>
</dbReference>
<evidence type="ECO:0000259" key="4">
    <source>
        <dbReference type="Pfam" id="PF01591"/>
    </source>
</evidence>
<sequence>MDSKRKFSKEIDQNLAAKLKNLNMDVFRTGAQAPRRNTLRQFAPLLVAMVGLPGRGKSLLARRISRYMNFTGENTRVYDISDYRRSHMKQYDSHEMFRADNLPAWRLRQQSFREALEDAAAWLQQPRHNIAILDGPNVSRSQRQEIYDLIYTQLGFRVMFIECVCEDPVLLERNFKEILQYSSDYGDMATEEALKDLTHKMAHYKAQYESPTLGSLWELPCPMVKVLDGGEGGIIAHGVNGSKESKILAYISTAKNYQQTLYFSRHGESEFNVIGKIGGDARLSPRGRLYAKALANHIHALNLPGLQVWTSTLYRTKETGAGINVPQQHLHELDEIWSGECESLTYEDLQDQFPKELALRDNEKLKYRYPQGESYIDVMARLVPVLTQLECETNVLTISHQAVLRCVLGYFLETPHDEIPYIHVPLHTIIKLTLRGHSYNMETVKMPIECVDTNRAKPVNCSETRSPEDALLTLPKHYDSIASVTTLMPCT</sequence>
<dbReference type="EMBL" id="OV651815">
    <property type="protein sequence ID" value="CAH1108482.1"/>
    <property type="molecule type" value="Genomic_DNA"/>
</dbReference>
<dbReference type="InterPro" id="IPR029033">
    <property type="entry name" value="His_PPase_superfam"/>
</dbReference>
<dbReference type="SMART" id="SM00855">
    <property type="entry name" value="PGAM"/>
    <property type="match status" value="1"/>
</dbReference>
<dbReference type="PIRSF" id="PIRSF000709">
    <property type="entry name" value="6PFK_2-Ptase"/>
    <property type="match status" value="1"/>
</dbReference>
<dbReference type="SUPFAM" id="SSF52540">
    <property type="entry name" value="P-loop containing nucleoside triphosphate hydrolases"/>
    <property type="match status" value="1"/>
</dbReference>
<dbReference type="PANTHER" id="PTHR10606:SF65">
    <property type="entry name" value="6-PHOSPHOFRUCTO-2-KINASE_FRUCTOSE-2, 6-BISPHOSPHATASE-LIKE PROTEIN"/>
    <property type="match status" value="1"/>
</dbReference>
<evidence type="ECO:0000313" key="5">
    <source>
        <dbReference type="EMBL" id="CAH1108482.1"/>
    </source>
</evidence>
<dbReference type="GO" id="GO:0006000">
    <property type="term" value="P:fructose metabolic process"/>
    <property type="evidence" value="ECO:0007669"/>
    <property type="project" value="InterPro"/>
</dbReference>
<dbReference type="InterPro" id="IPR013079">
    <property type="entry name" value="6Phosfructo_kin"/>
</dbReference>
<dbReference type="InterPro" id="IPR027417">
    <property type="entry name" value="P-loop_NTPase"/>
</dbReference>
<feature type="domain" description="6-phosphofructo-2-kinase" evidence="4">
    <location>
        <begin position="42"/>
        <end position="251"/>
    </location>
</feature>
<dbReference type="GO" id="GO:0005524">
    <property type="term" value="F:ATP binding"/>
    <property type="evidence" value="ECO:0007669"/>
    <property type="project" value="UniProtKB-KW"/>
</dbReference>
<dbReference type="Pfam" id="PF00300">
    <property type="entry name" value="His_Phos_1"/>
    <property type="match status" value="1"/>
</dbReference>
<dbReference type="InterPro" id="IPR013078">
    <property type="entry name" value="His_Pase_superF_clade-1"/>
</dbReference>
<dbReference type="Gene3D" id="3.40.50.1240">
    <property type="entry name" value="Phosphoglycerate mutase-like"/>
    <property type="match status" value="1"/>
</dbReference>
<dbReference type="InterPro" id="IPR003094">
    <property type="entry name" value="6Pfruct_kin"/>
</dbReference>